<dbReference type="HOGENOM" id="CLU_013299_2_1_5"/>
<dbReference type="CDD" id="cd02801">
    <property type="entry name" value="DUS_like_FMN"/>
    <property type="match status" value="1"/>
</dbReference>
<comment type="catalytic activity">
    <reaction evidence="9">
        <text>5,6-dihydrouridine(20a) in tRNA + NADP(+) = uridine(20a) in tRNA + NADPH + H(+)</text>
        <dbReference type="Rhea" id="RHEA:53344"/>
        <dbReference type="Rhea" id="RHEA-COMP:13535"/>
        <dbReference type="Rhea" id="RHEA-COMP:13536"/>
        <dbReference type="ChEBI" id="CHEBI:15378"/>
        <dbReference type="ChEBI" id="CHEBI:57783"/>
        <dbReference type="ChEBI" id="CHEBI:58349"/>
        <dbReference type="ChEBI" id="CHEBI:65315"/>
        <dbReference type="ChEBI" id="CHEBI:74443"/>
    </reaction>
</comment>
<comment type="catalytic activity">
    <reaction evidence="9">
        <text>5,6-dihydrouridine(20) in tRNA + NAD(+) = uridine(20) in tRNA + NADH + H(+)</text>
        <dbReference type="Rhea" id="RHEA:53340"/>
        <dbReference type="Rhea" id="RHEA-COMP:13533"/>
        <dbReference type="Rhea" id="RHEA-COMP:13534"/>
        <dbReference type="ChEBI" id="CHEBI:15378"/>
        <dbReference type="ChEBI" id="CHEBI:57540"/>
        <dbReference type="ChEBI" id="CHEBI:57945"/>
        <dbReference type="ChEBI" id="CHEBI:65315"/>
        <dbReference type="ChEBI" id="CHEBI:74443"/>
        <dbReference type="EC" id="1.3.1.91"/>
    </reaction>
</comment>
<dbReference type="Gene3D" id="1.20.120.1460">
    <property type="match status" value="1"/>
</dbReference>
<evidence type="ECO:0000313" key="14">
    <source>
        <dbReference type="EMBL" id="CDO60727.1"/>
    </source>
</evidence>
<feature type="active site" description="Proton donor" evidence="9 11">
    <location>
        <position position="95"/>
    </location>
</feature>
<feature type="site" description="Interacts with tRNA" evidence="9">
    <location>
        <position position="92"/>
    </location>
</feature>
<feature type="site" description="Interacts with tRNA" evidence="9">
    <location>
        <position position="181"/>
    </location>
</feature>
<dbReference type="GO" id="GO:0102264">
    <property type="term" value="F:tRNA-dihydrouridine20 synthase activity"/>
    <property type="evidence" value="ECO:0007669"/>
    <property type="project" value="UniProtKB-EC"/>
</dbReference>
<dbReference type="PROSITE" id="PS01136">
    <property type="entry name" value="UPF0034"/>
    <property type="match status" value="1"/>
</dbReference>
<keyword evidence="5 9" id="KW-0819">tRNA processing</keyword>
<dbReference type="GO" id="GO:0102266">
    <property type="term" value="F:tRNA-dihydrouridine20a synthase activity"/>
    <property type="evidence" value="ECO:0007669"/>
    <property type="project" value="RHEA"/>
</dbReference>
<dbReference type="InterPro" id="IPR035587">
    <property type="entry name" value="DUS-like_FMN-bd"/>
</dbReference>
<dbReference type="InterPro" id="IPR001269">
    <property type="entry name" value="DUS_fam"/>
</dbReference>
<feature type="binding site" evidence="9 12">
    <location>
        <begin position="206"/>
        <end position="208"/>
    </location>
    <ligand>
        <name>FMN</name>
        <dbReference type="ChEBI" id="CHEBI:58210"/>
    </ligand>
</feature>
<evidence type="ECO:0000256" key="7">
    <source>
        <dbReference type="ARBA" id="ARBA00022884"/>
    </source>
</evidence>
<dbReference type="EC" id="1.3.1.91" evidence="9"/>
<comment type="similarity">
    <text evidence="9">Belongs to the Dus family. DusA subfamily.</text>
</comment>
<comment type="catalytic activity">
    <reaction evidence="9">
        <text>5,6-dihydrouridine(20) in tRNA + NADP(+) = uridine(20) in tRNA + NADPH + H(+)</text>
        <dbReference type="Rhea" id="RHEA:53336"/>
        <dbReference type="Rhea" id="RHEA-COMP:13533"/>
        <dbReference type="Rhea" id="RHEA-COMP:13534"/>
        <dbReference type="ChEBI" id="CHEBI:15378"/>
        <dbReference type="ChEBI" id="CHEBI:57783"/>
        <dbReference type="ChEBI" id="CHEBI:58349"/>
        <dbReference type="ChEBI" id="CHEBI:65315"/>
        <dbReference type="ChEBI" id="CHEBI:74443"/>
        <dbReference type="EC" id="1.3.1.91"/>
    </reaction>
</comment>
<dbReference type="Proteomes" id="UP000032160">
    <property type="component" value="Chromosome I"/>
</dbReference>
<dbReference type="KEGG" id="pect:BN1012_Phect2514"/>
<evidence type="ECO:0000256" key="9">
    <source>
        <dbReference type="HAMAP-Rule" id="MF_02041"/>
    </source>
</evidence>
<evidence type="ECO:0000256" key="6">
    <source>
        <dbReference type="ARBA" id="ARBA00022857"/>
    </source>
</evidence>
<evidence type="ECO:0000256" key="1">
    <source>
        <dbReference type="ARBA" id="ARBA00001917"/>
    </source>
</evidence>
<feature type="binding site" evidence="9 12">
    <location>
        <position position="134"/>
    </location>
    <ligand>
        <name>FMN</name>
        <dbReference type="ChEBI" id="CHEBI:58210"/>
    </ligand>
</feature>
<evidence type="ECO:0000256" key="3">
    <source>
        <dbReference type="ARBA" id="ARBA00022630"/>
    </source>
</evidence>
<dbReference type="HAMAP" id="MF_02041">
    <property type="entry name" value="DusA_subfam"/>
    <property type="match status" value="1"/>
</dbReference>
<dbReference type="GO" id="GO:0010181">
    <property type="term" value="F:FMN binding"/>
    <property type="evidence" value="ECO:0007669"/>
    <property type="project" value="UniProtKB-UniRule"/>
</dbReference>
<dbReference type="OrthoDB" id="9783413at2"/>
<dbReference type="Gene3D" id="3.20.20.70">
    <property type="entry name" value="Aldolase class I"/>
    <property type="match status" value="1"/>
</dbReference>
<dbReference type="RefSeq" id="WP_063958484.1">
    <property type="nucleotide sequence ID" value="NZ_HG966617.1"/>
</dbReference>
<dbReference type="STRING" id="1458461.BN1012_Phect2514"/>
<comment type="cofactor">
    <cofactor evidence="1 9 10 12">
        <name>FMN</name>
        <dbReference type="ChEBI" id="CHEBI:58210"/>
    </cofactor>
</comment>
<dbReference type="AlphaFoldDB" id="X5ME74"/>
<dbReference type="GO" id="GO:0000049">
    <property type="term" value="F:tRNA binding"/>
    <property type="evidence" value="ECO:0007669"/>
    <property type="project" value="UniProtKB-UniRule"/>
</dbReference>
<evidence type="ECO:0000256" key="8">
    <source>
        <dbReference type="ARBA" id="ARBA00023002"/>
    </source>
</evidence>
<feature type="binding site" evidence="9 12">
    <location>
        <begin position="12"/>
        <end position="14"/>
    </location>
    <ligand>
        <name>FMN</name>
        <dbReference type="ChEBI" id="CHEBI:58210"/>
    </ligand>
</feature>
<dbReference type="NCBIfam" id="TIGR00742">
    <property type="entry name" value="yjbN"/>
    <property type="match status" value="1"/>
</dbReference>
<evidence type="ECO:0000256" key="5">
    <source>
        <dbReference type="ARBA" id="ARBA00022694"/>
    </source>
</evidence>
<accession>X5ME74</accession>
<evidence type="ECO:0000313" key="15">
    <source>
        <dbReference type="Proteomes" id="UP000032160"/>
    </source>
</evidence>
<feature type="domain" description="DUS-like FMN-binding" evidence="13">
    <location>
        <begin position="10"/>
        <end position="312"/>
    </location>
</feature>
<evidence type="ECO:0000259" key="13">
    <source>
        <dbReference type="Pfam" id="PF01207"/>
    </source>
</evidence>
<gene>
    <name evidence="9" type="primary">dusA</name>
    <name evidence="14" type="ORF">BN1012_Phect2514</name>
</gene>
<proteinExistence type="inferred from homology"/>
<feature type="site" description="Interacts with tRNA; defines subfamily-specific binding signature" evidence="9">
    <location>
        <position position="294"/>
    </location>
</feature>
<evidence type="ECO:0000256" key="10">
    <source>
        <dbReference type="PIRNR" id="PIRNR006621"/>
    </source>
</evidence>
<keyword evidence="3 9" id="KW-0285">Flavoprotein</keyword>
<keyword evidence="4 9" id="KW-0288">FMN</keyword>
<protein>
    <recommendedName>
        <fullName evidence="9">tRNA-dihydrouridine(20/20a) synthase</fullName>
        <ecNumber evidence="9">1.3.1.91</ecNumber>
    </recommendedName>
    <alternativeName>
        <fullName evidence="9">U20-specific dihydrouridine synthase</fullName>
        <shortName evidence="9">U20-specific Dus</shortName>
    </alternativeName>
    <alternativeName>
        <fullName evidence="9">tRNA-dihydrouridine synthase A</fullName>
    </alternativeName>
</protein>
<dbReference type="PIRSF" id="PIRSF006621">
    <property type="entry name" value="Dus"/>
    <property type="match status" value="1"/>
</dbReference>
<evidence type="ECO:0000256" key="12">
    <source>
        <dbReference type="PIRSR" id="PIRSR006621-2"/>
    </source>
</evidence>
<dbReference type="InterPro" id="IPR013785">
    <property type="entry name" value="Aldolase_TIM"/>
</dbReference>
<keyword evidence="12" id="KW-0547">Nucleotide-binding</keyword>
<evidence type="ECO:0000256" key="4">
    <source>
        <dbReference type="ARBA" id="ARBA00022643"/>
    </source>
</evidence>
<dbReference type="SUPFAM" id="SSF51395">
    <property type="entry name" value="FMN-linked oxidoreductases"/>
    <property type="match status" value="1"/>
</dbReference>
<keyword evidence="2 9" id="KW-0820">tRNA-binding</keyword>
<organism evidence="14 15">
    <name type="scientific">Candidatus Phaeomarinibacter ectocarpi</name>
    <dbReference type="NCBI Taxonomy" id="1458461"/>
    <lineage>
        <taxon>Bacteria</taxon>
        <taxon>Pseudomonadati</taxon>
        <taxon>Pseudomonadota</taxon>
        <taxon>Alphaproteobacteria</taxon>
        <taxon>Hyphomicrobiales</taxon>
        <taxon>Parvibaculaceae</taxon>
        <taxon>Candidatus Phaeomarinibacter</taxon>
    </lineage>
</organism>
<keyword evidence="7 9" id="KW-0694">RNA-binding</keyword>
<sequence length="341" mass="37337">MAKVDHRFSVAPMMEWTDRHCRVFHRCMTKHARLYTEMVTAAAVVNGDRGYLLGYSPVEHPVALQLGSSDPAELAQAARIGADLAYDEINLNVGCPSDRVQSGSFGACLMREPDLVARCVEAMKNEVDIPVTVKCRIGVDDQVPADVLPAFARTMRAAGADALIVHARMAWLDGLSPKQNRDVPPLDYPLVYELKAEHPDWPISINGGVQSIEEAEEHLTHMDGVMMGRTAYNEPYVLAAVDSRIFGSKAALPSRHQVLERFLPYVETELSAGARLNSMARHVIGLFHGAAGARAFRRYLSENMHKKGAGPEVLVAGAQLVPDPDDGVAQRKERAYAADDV</sequence>
<feature type="site" description="Interacts with tRNA; defines subfamily-specific binding signature" evidence="9">
    <location>
        <position position="178"/>
    </location>
</feature>
<dbReference type="EMBL" id="HG966617">
    <property type="protein sequence ID" value="CDO60727.1"/>
    <property type="molecule type" value="Genomic_DNA"/>
</dbReference>
<comment type="function">
    <text evidence="9">Catalyzes the synthesis of 5,6-dihydrouridine (D), a modified base found in the D-loop of most tRNAs, via the reduction of the C5-C6 double bond in target uridines. Specifically modifies U20 and U20a in tRNAs.</text>
</comment>
<dbReference type="Pfam" id="PF01207">
    <property type="entry name" value="Dus"/>
    <property type="match status" value="1"/>
</dbReference>
<dbReference type="NCBIfam" id="NF008774">
    <property type="entry name" value="PRK11815.1"/>
    <property type="match status" value="1"/>
</dbReference>
<dbReference type="GO" id="GO:0050660">
    <property type="term" value="F:flavin adenine dinucleotide binding"/>
    <property type="evidence" value="ECO:0007669"/>
    <property type="project" value="InterPro"/>
</dbReference>
<feature type="site" description="Interacts with tRNA; defines subfamily-specific binding signature" evidence="9">
    <location>
        <position position="297"/>
    </location>
</feature>
<evidence type="ECO:0000256" key="2">
    <source>
        <dbReference type="ARBA" id="ARBA00022555"/>
    </source>
</evidence>
<dbReference type="InterPro" id="IPR018517">
    <property type="entry name" value="tRNA_hU_synthase_CS"/>
</dbReference>
<feature type="binding site" evidence="9 12">
    <location>
        <begin position="228"/>
        <end position="229"/>
    </location>
    <ligand>
        <name>FMN</name>
        <dbReference type="ChEBI" id="CHEBI:58210"/>
    </ligand>
</feature>
<keyword evidence="6 9" id="KW-0521">NADP</keyword>
<dbReference type="PANTHER" id="PTHR42907">
    <property type="entry name" value="FMN-LINKED OXIDOREDUCTASES SUPERFAMILY PROTEIN"/>
    <property type="match status" value="1"/>
</dbReference>
<keyword evidence="8 9" id="KW-0560">Oxidoreductase</keyword>
<name>X5ME74_9HYPH</name>
<feature type="binding site" evidence="9 12">
    <location>
        <position position="65"/>
    </location>
    <ligand>
        <name>FMN</name>
        <dbReference type="ChEBI" id="CHEBI:58210"/>
    </ligand>
</feature>
<keyword evidence="15" id="KW-1185">Reference proteome</keyword>
<dbReference type="InterPro" id="IPR004653">
    <property type="entry name" value="DusA"/>
</dbReference>
<comment type="catalytic activity">
    <reaction evidence="9">
        <text>5,6-dihydrouridine(20a) in tRNA + NAD(+) = uridine(20a) in tRNA + NADH + H(+)</text>
        <dbReference type="Rhea" id="RHEA:53348"/>
        <dbReference type="Rhea" id="RHEA-COMP:13535"/>
        <dbReference type="Rhea" id="RHEA-COMP:13536"/>
        <dbReference type="ChEBI" id="CHEBI:15378"/>
        <dbReference type="ChEBI" id="CHEBI:57540"/>
        <dbReference type="ChEBI" id="CHEBI:57945"/>
        <dbReference type="ChEBI" id="CHEBI:65315"/>
        <dbReference type="ChEBI" id="CHEBI:74443"/>
    </reaction>
</comment>
<dbReference type="PATRIC" id="fig|1458461.3.peg.2519"/>
<evidence type="ECO:0000256" key="11">
    <source>
        <dbReference type="PIRSR" id="PIRSR006621-1"/>
    </source>
</evidence>
<reference evidence="14 15" key="1">
    <citation type="journal article" date="2014" name="Front. Genet.">
        <title>Genome and metabolic network of "Candidatus Phaeomarinobacter ectocarpi" Ec32, a new candidate genus of Alphaproteobacteria frequently associated with brown algae.</title>
        <authorList>
            <person name="Dittami S.M."/>
            <person name="Barbeyron T."/>
            <person name="Boyen C."/>
            <person name="Cambefort J."/>
            <person name="Collet G."/>
            <person name="Delage L."/>
            <person name="Gobet A."/>
            <person name="Groisillier A."/>
            <person name="Leblanc C."/>
            <person name="Michel G."/>
            <person name="Scornet D."/>
            <person name="Siegel A."/>
            <person name="Tapia J.E."/>
            <person name="Tonon T."/>
        </authorList>
    </citation>
    <scope>NUCLEOTIDE SEQUENCE [LARGE SCALE GENOMIC DNA]</scope>
    <source>
        <strain evidence="14 15">Ec32</strain>
    </source>
</reference>
<comment type="similarity">
    <text evidence="10">Belongs to the dus family.</text>
</comment>
<feature type="binding site" evidence="9 12">
    <location>
        <position position="166"/>
    </location>
    <ligand>
        <name>FMN</name>
        <dbReference type="ChEBI" id="CHEBI:58210"/>
    </ligand>
</feature>
<dbReference type="PANTHER" id="PTHR42907:SF1">
    <property type="entry name" value="FMN-LINKED OXIDOREDUCTASES SUPERFAMILY PROTEIN"/>
    <property type="match status" value="1"/>
</dbReference>